<accession>A0A9J7IMS7</accession>
<dbReference type="AlphaFoldDB" id="A0A9J7IMS7"/>
<reference evidence="3" key="1">
    <citation type="submission" date="2025-08" db="UniProtKB">
        <authorList>
            <consortium name="RefSeq"/>
        </authorList>
    </citation>
    <scope>IDENTIFICATION</scope>
    <source>
        <strain evidence="3">Ishihara</strain>
        <tissue evidence="3">Whole body</tissue>
    </source>
</reference>
<name>A0A9J7IMS7_SPOLT</name>
<feature type="signal peptide" evidence="1">
    <location>
        <begin position="1"/>
        <end position="23"/>
    </location>
</feature>
<gene>
    <name evidence="3" type="primary">LOC111351087</name>
</gene>
<dbReference type="Proteomes" id="UP000301870">
    <property type="component" value="Chromosome 12"/>
</dbReference>
<evidence type="ECO:0000313" key="3">
    <source>
        <dbReference type="RefSeq" id="XP_022818625.1"/>
    </source>
</evidence>
<dbReference type="GeneID" id="111351087"/>
<keyword evidence="2" id="KW-1185">Reference proteome</keyword>
<feature type="chain" id="PRO_5039898159" evidence="1">
    <location>
        <begin position="24"/>
        <end position="271"/>
    </location>
</feature>
<proteinExistence type="predicted"/>
<keyword evidence="1" id="KW-0732">Signal</keyword>
<dbReference type="OrthoDB" id="2139606at2759"/>
<organism evidence="2 3">
    <name type="scientific">Spodoptera litura</name>
    <name type="common">Asian cotton leafworm</name>
    <dbReference type="NCBI Taxonomy" id="69820"/>
    <lineage>
        <taxon>Eukaryota</taxon>
        <taxon>Metazoa</taxon>
        <taxon>Ecdysozoa</taxon>
        <taxon>Arthropoda</taxon>
        <taxon>Hexapoda</taxon>
        <taxon>Insecta</taxon>
        <taxon>Pterygota</taxon>
        <taxon>Neoptera</taxon>
        <taxon>Endopterygota</taxon>
        <taxon>Lepidoptera</taxon>
        <taxon>Glossata</taxon>
        <taxon>Ditrysia</taxon>
        <taxon>Noctuoidea</taxon>
        <taxon>Noctuidae</taxon>
        <taxon>Amphipyrinae</taxon>
        <taxon>Spodoptera</taxon>
    </lineage>
</organism>
<dbReference type="RefSeq" id="XP_022818625.1">
    <property type="nucleotide sequence ID" value="XM_022962857.1"/>
</dbReference>
<sequence length="271" mass="30742">MDIKLTALFLVILTLVIHEPVSADFFDRPVVSLDEVGKEGSKYKCVPGRTVLKVIEKQEATVDESEDSDEYSRSGPSRRIHMSVVSKDETCFMCVCSADGQHEYCSGRPAHTINECILSKNIIDQFNSGIPFKHSRNLPYRIRRVNQNASQMCVPFVSEYSNCNDDNLCSGCSKCTCTREGQWSCQDVKECPQDIPQDEIPDIDVNKKDDFDMDYDNDMIFDSALNMLEFEMSKKKKLIKTSNNPLVPAPQVVQHKDELLGYLVAIPRQEH</sequence>
<dbReference type="KEGG" id="sliu:111351087"/>
<evidence type="ECO:0000313" key="2">
    <source>
        <dbReference type="Proteomes" id="UP000301870"/>
    </source>
</evidence>
<protein>
    <submittedName>
        <fullName evidence="3">Uncharacterized protein LOC111351087</fullName>
    </submittedName>
</protein>
<evidence type="ECO:0000256" key="1">
    <source>
        <dbReference type="SAM" id="SignalP"/>
    </source>
</evidence>